<sequence length="74" mass="8330">MIKVAKLNGKEFVINAELVETMESTPDTVITLTTGHKHLCKDSVDELIERIIAYRKSITNSIAVIEKRTVRDSD</sequence>
<comment type="caution">
    <text evidence="1">The sequence shown here is derived from an EMBL/GenBank/DDBJ whole genome shotgun (WGS) entry which is preliminary data.</text>
</comment>
<dbReference type="InterPro" id="IPR009384">
    <property type="entry name" value="SwrD-like"/>
</dbReference>
<dbReference type="PANTHER" id="PTHR39185:SF1">
    <property type="entry name" value="SWARMING MOTILITY PROTEIN SWRD"/>
    <property type="match status" value="1"/>
</dbReference>
<dbReference type="Pfam" id="PF06289">
    <property type="entry name" value="FlbD"/>
    <property type="match status" value="1"/>
</dbReference>
<dbReference type="PANTHER" id="PTHR39185">
    <property type="entry name" value="SWARMING MOTILITY PROTEIN SWRD"/>
    <property type="match status" value="1"/>
</dbReference>
<dbReference type="EMBL" id="MFYX01000140">
    <property type="protein sequence ID" value="OGK00765.1"/>
    <property type="molecule type" value="Genomic_DNA"/>
</dbReference>
<dbReference type="Proteomes" id="UP000179243">
    <property type="component" value="Unassembled WGS sequence"/>
</dbReference>
<evidence type="ECO:0000313" key="1">
    <source>
        <dbReference type="EMBL" id="OGK00765.1"/>
    </source>
</evidence>
<accession>A0A1F7F274</accession>
<keyword evidence="1" id="KW-0969">Cilium</keyword>
<reference evidence="1 2" key="1">
    <citation type="journal article" date="2016" name="Nat. Commun.">
        <title>Thousands of microbial genomes shed light on interconnected biogeochemical processes in an aquifer system.</title>
        <authorList>
            <person name="Anantharaman K."/>
            <person name="Brown C.T."/>
            <person name="Hug L.A."/>
            <person name="Sharon I."/>
            <person name="Castelle C.J."/>
            <person name="Probst A.J."/>
            <person name="Thomas B.C."/>
            <person name="Singh A."/>
            <person name="Wilkins M.J."/>
            <person name="Karaoz U."/>
            <person name="Brodie E.L."/>
            <person name="Williams K.H."/>
            <person name="Hubbard S.S."/>
            <person name="Banfield J.F."/>
        </authorList>
    </citation>
    <scope>NUCLEOTIDE SEQUENCE [LARGE SCALE GENOMIC DNA]</scope>
</reference>
<keyword evidence="1" id="KW-0966">Cell projection</keyword>
<organism evidence="1 2">
    <name type="scientific">Candidatus Raymondbacteria bacterium RIFOXYD12_FULL_49_13</name>
    <dbReference type="NCBI Taxonomy" id="1817890"/>
    <lineage>
        <taxon>Bacteria</taxon>
        <taxon>Raymondiibacteriota</taxon>
    </lineage>
</organism>
<name>A0A1F7F274_UNCRA</name>
<gene>
    <name evidence="1" type="ORF">A2519_14580</name>
</gene>
<protein>
    <submittedName>
        <fullName evidence="1">Flagellar protein FlbD</fullName>
    </submittedName>
</protein>
<dbReference type="AlphaFoldDB" id="A0A1F7F274"/>
<proteinExistence type="predicted"/>
<evidence type="ECO:0000313" key="2">
    <source>
        <dbReference type="Proteomes" id="UP000179243"/>
    </source>
</evidence>
<keyword evidence="1" id="KW-0282">Flagellum</keyword>